<evidence type="ECO:0000259" key="1">
    <source>
        <dbReference type="PROSITE" id="PS50181"/>
    </source>
</evidence>
<dbReference type="EMBL" id="QPFP01000095">
    <property type="protein sequence ID" value="TEB22201.1"/>
    <property type="molecule type" value="Genomic_DNA"/>
</dbReference>
<dbReference type="AlphaFoldDB" id="A0A4Y7SKB0"/>
<dbReference type="OrthoDB" id="3034290at2759"/>
<gene>
    <name evidence="2" type="ORF">FA13DRAFT_1519559</name>
</gene>
<evidence type="ECO:0000313" key="2">
    <source>
        <dbReference type="EMBL" id="TEB22201.1"/>
    </source>
</evidence>
<organism evidence="2 3">
    <name type="scientific">Coprinellus micaceus</name>
    <name type="common">Glistening ink-cap mushroom</name>
    <name type="synonym">Coprinus micaceus</name>
    <dbReference type="NCBI Taxonomy" id="71717"/>
    <lineage>
        <taxon>Eukaryota</taxon>
        <taxon>Fungi</taxon>
        <taxon>Dikarya</taxon>
        <taxon>Basidiomycota</taxon>
        <taxon>Agaricomycotina</taxon>
        <taxon>Agaricomycetes</taxon>
        <taxon>Agaricomycetidae</taxon>
        <taxon>Agaricales</taxon>
        <taxon>Agaricineae</taxon>
        <taxon>Psathyrellaceae</taxon>
        <taxon>Coprinellus</taxon>
    </lineage>
</organism>
<protein>
    <recommendedName>
        <fullName evidence="1">F-box domain-containing protein</fullName>
    </recommendedName>
</protein>
<dbReference type="SUPFAM" id="SSF81383">
    <property type="entry name" value="F-box domain"/>
    <property type="match status" value="1"/>
</dbReference>
<sequence>MTSDAPSFECIGLPGDLWIEVALDADPLDVMSLSQTCRILHSLLSEGSVWKAILREDMRRNGPFIVSYSLDELTLDELQRAATRSERWRRFSIKRALSPGAWNMDATLETGKSLRDCSDVRPTNANLTQRLIPGGRFLLTSGVSNPFLRWGEHRGDDSLGSRPSQFPSWLEVYPCCLIRGRTWLPAVSKGAAGC</sequence>
<dbReference type="InterPro" id="IPR001810">
    <property type="entry name" value="F-box_dom"/>
</dbReference>
<feature type="domain" description="F-box" evidence="1">
    <location>
        <begin position="7"/>
        <end position="53"/>
    </location>
</feature>
<dbReference type="Proteomes" id="UP000298030">
    <property type="component" value="Unassembled WGS sequence"/>
</dbReference>
<dbReference type="PROSITE" id="PS50181">
    <property type="entry name" value="FBOX"/>
    <property type="match status" value="1"/>
</dbReference>
<comment type="caution">
    <text evidence="2">The sequence shown here is derived from an EMBL/GenBank/DDBJ whole genome shotgun (WGS) entry which is preliminary data.</text>
</comment>
<reference evidence="2 3" key="1">
    <citation type="journal article" date="2019" name="Nat. Ecol. Evol.">
        <title>Megaphylogeny resolves global patterns of mushroom evolution.</title>
        <authorList>
            <person name="Varga T."/>
            <person name="Krizsan K."/>
            <person name="Foldi C."/>
            <person name="Dima B."/>
            <person name="Sanchez-Garcia M."/>
            <person name="Sanchez-Ramirez S."/>
            <person name="Szollosi G.J."/>
            <person name="Szarkandi J.G."/>
            <person name="Papp V."/>
            <person name="Albert L."/>
            <person name="Andreopoulos W."/>
            <person name="Angelini C."/>
            <person name="Antonin V."/>
            <person name="Barry K.W."/>
            <person name="Bougher N.L."/>
            <person name="Buchanan P."/>
            <person name="Buyck B."/>
            <person name="Bense V."/>
            <person name="Catcheside P."/>
            <person name="Chovatia M."/>
            <person name="Cooper J."/>
            <person name="Damon W."/>
            <person name="Desjardin D."/>
            <person name="Finy P."/>
            <person name="Geml J."/>
            <person name="Haridas S."/>
            <person name="Hughes K."/>
            <person name="Justo A."/>
            <person name="Karasinski D."/>
            <person name="Kautmanova I."/>
            <person name="Kiss B."/>
            <person name="Kocsube S."/>
            <person name="Kotiranta H."/>
            <person name="LaButti K.M."/>
            <person name="Lechner B.E."/>
            <person name="Liimatainen K."/>
            <person name="Lipzen A."/>
            <person name="Lukacs Z."/>
            <person name="Mihaltcheva S."/>
            <person name="Morgado L.N."/>
            <person name="Niskanen T."/>
            <person name="Noordeloos M.E."/>
            <person name="Ohm R.A."/>
            <person name="Ortiz-Santana B."/>
            <person name="Ovrebo C."/>
            <person name="Racz N."/>
            <person name="Riley R."/>
            <person name="Savchenko A."/>
            <person name="Shiryaev A."/>
            <person name="Soop K."/>
            <person name="Spirin V."/>
            <person name="Szebenyi C."/>
            <person name="Tomsovsky M."/>
            <person name="Tulloss R.E."/>
            <person name="Uehling J."/>
            <person name="Grigoriev I.V."/>
            <person name="Vagvolgyi C."/>
            <person name="Papp T."/>
            <person name="Martin F.M."/>
            <person name="Miettinen O."/>
            <person name="Hibbett D.S."/>
            <person name="Nagy L.G."/>
        </authorList>
    </citation>
    <scope>NUCLEOTIDE SEQUENCE [LARGE SCALE GENOMIC DNA]</scope>
    <source>
        <strain evidence="2 3">FP101781</strain>
    </source>
</reference>
<dbReference type="InterPro" id="IPR036047">
    <property type="entry name" value="F-box-like_dom_sf"/>
</dbReference>
<name>A0A4Y7SKB0_COPMI</name>
<proteinExistence type="predicted"/>
<keyword evidence="3" id="KW-1185">Reference proteome</keyword>
<accession>A0A4Y7SKB0</accession>
<evidence type="ECO:0000313" key="3">
    <source>
        <dbReference type="Proteomes" id="UP000298030"/>
    </source>
</evidence>